<dbReference type="InterPro" id="IPR011990">
    <property type="entry name" value="TPR-like_helical_dom_sf"/>
</dbReference>
<dbReference type="STRING" id="1537102.L1LF62"/>
<dbReference type="OrthoDB" id="194358at2759"/>
<dbReference type="KEGG" id="beq:BEWA_038200"/>
<dbReference type="InterPro" id="IPR046341">
    <property type="entry name" value="SET_dom_sf"/>
</dbReference>
<protein>
    <recommendedName>
        <fullName evidence="1">SET domain-containing protein</fullName>
    </recommendedName>
</protein>
<proteinExistence type="predicted"/>
<dbReference type="Gene3D" id="1.25.40.10">
    <property type="entry name" value="Tetratricopeptide repeat domain"/>
    <property type="match status" value="1"/>
</dbReference>
<dbReference type="RefSeq" id="XP_004833235.1">
    <property type="nucleotide sequence ID" value="XM_004833178.1"/>
</dbReference>
<reference evidence="2 3" key="1">
    <citation type="journal article" date="2012" name="BMC Genomics">
        <title>Comparative genomic analysis and phylogenetic position of Theileria equi.</title>
        <authorList>
            <person name="Kappmeyer L.S."/>
            <person name="Thiagarajan M."/>
            <person name="Herndon D.R."/>
            <person name="Ramsay J.D."/>
            <person name="Caler E."/>
            <person name="Djikeng A."/>
            <person name="Gillespie J.J."/>
            <person name="Lau A.O."/>
            <person name="Roalson E.H."/>
            <person name="Silva J.C."/>
            <person name="Silva M.G."/>
            <person name="Suarez C.E."/>
            <person name="Ueti M.W."/>
            <person name="Nene V.M."/>
            <person name="Mealey R.H."/>
            <person name="Knowles D.P."/>
            <person name="Brayton K.A."/>
        </authorList>
    </citation>
    <scope>NUCLEOTIDE SEQUENCE [LARGE SCALE GENOMIC DNA]</scope>
    <source>
        <strain evidence="2 3">WA</strain>
    </source>
</reference>
<sequence>MSETSKDKVGICIPEDNNLADTHDCSQSDATDSSPSISSLVPYTNEQIDSFVEVSNVPGKGRCLFARREFDTGSLIFIEAPLFSIIPSSNSDIWSVLSSLHEDSPLALPPLWHQAALLSIINGTEESNAVLKNKWVLDPDQEVSQDVMRVLESLCIVDDTGEFFYNDVLIDPELYQLYLQVWPLNSFGRSTDPDGLVIYDRISFTAHSCDASCCWYHTDQDYFVLRARKRLLPGDEITISYLGESDLLAATYKRRELLENWHFFCQCNRCSESLDVSRGFLCKNCHFGSIFLIYNKGSKLVSAPCTLCRYRFSEAEITEYIDLERAYSYRIDCIDKSDLYDILQVYDHAKNVFKQHWLLYQLQTLLYDYYKGKGNFEQAKFYLLDRLSYADKTITGPLYCIAFMYEELADILTSLSNINEETLKIGNPSFDVGTLNMIMTYYFNAAALLAVLCGYNHPYYCSVVNCQTKRYQIEELVVFTLNNSTKTEDTNE</sequence>
<dbReference type="CDD" id="cd20071">
    <property type="entry name" value="SET_SMYD"/>
    <property type="match status" value="1"/>
</dbReference>
<dbReference type="SUPFAM" id="SSF82199">
    <property type="entry name" value="SET domain"/>
    <property type="match status" value="1"/>
</dbReference>
<dbReference type="InterPro" id="IPR001214">
    <property type="entry name" value="SET_dom"/>
</dbReference>
<keyword evidence="3" id="KW-1185">Reference proteome</keyword>
<dbReference type="Pfam" id="PF00856">
    <property type="entry name" value="SET"/>
    <property type="match status" value="1"/>
</dbReference>
<feature type="domain" description="SET" evidence="1">
    <location>
        <begin position="50"/>
        <end position="242"/>
    </location>
</feature>
<dbReference type="EMBL" id="ACOU01000002">
    <property type="protein sequence ID" value="EKX73783.1"/>
    <property type="molecule type" value="Genomic_DNA"/>
</dbReference>
<dbReference type="Gene3D" id="2.170.270.10">
    <property type="entry name" value="SET domain"/>
    <property type="match status" value="1"/>
</dbReference>
<dbReference type="PANTHER" id="PTHR12197">
    <property type="entry name" value="HISTONE-LYSINE N-METHYLTRANSFERASE SMYD"/>
    <property type="match status" value="1"/>
</dbReference>
<evidence type="ECO:0000259" key="1">
    <source>
        <dbReference type="PROSITE" id="PS50280"/>
    </source>
</evidence>
<evidence type="ECO:0000313" key="2">
    <source>
        <dbReference type="EMBL" id="EKX73783.1"/>
    </source>
</evidence>
<dbReference type="Proteomes" id="UP000031512">
    <property type="component" value="Unassembled WGS sequence"/>
</dbReference>
<comment type="caution">
    <text evidence="2">The sequence shown here is derived from an EMBL/GenBank/DDBJ whole genome shotgun (WGS) entry which is preliminary data.</text>
</comment>
<dbReference type="VEuPathDB" id="PiroplasmaDB:BEWA_038200"/>
<dbReference type="InterPro" id="IPR050869">
    <property type="entry name" value="H3K4_H4K5_MeTrfase"/>
</dbReference>
<accession>L1LF62</accession>
<dbReference type="GeneID" id="15803147"/>
<name>L1LF62_THEEQ</name>
<dbReference type="eggNOG" id="ENOG502SBR1">
    <property type="taxonomic scope" value="Eukaryota"/>
</dbReference>
<organism evidence="2 3">
    <name type="scientific">Theileria equi strain WA</name>
    <dbReference type="NCBI Taxonomy" id="1537102"/>
    <lineage>
        <taxon>Eukaryota</taxon>
        <taxon>Sar</taxon>
        <taxon>Alveolata</taxon>
        <taxon>Apicomplexa</taxon>
        <taxon>Aconoidasida</taxon>
        <taxon>Piroplasmida</taxon>
        <taxon>Theileriidae</taxon>
        <taxon>Theileria</taxon>
    </lineage>
</organism>
<dbReference type="AlphaFoldDB" id="L1LF62"/>
<gene>
    <name evidence="2" type="ORF">BEWA_038200</name>
</gene>
<dbReference type="SMART" id="SM00317">
    <property type="entry name" value="SET"/>
    <property type="match status" value="1"/>
</dbReference>
<dbReference type="PROSITE" id="PS50280">
    <property type="entry name" value="SET"/>
    <property type="match status" value="1"/>
</dbReference>
<evidence type="ECO:0000313" key="3">
    <source>
        <dbReference type="Proteomes" id="UP000031512"/>
    </source>
</evidence>
<dbReference type="PANTHER" id="PTHR12197:SF292">
    <property type="entry name" value="SET DOMAIN-CONTAINING PROTEIN"/>
    <property type="match status" value="1"/>
</dbReference>